<organism evidence="2 3">
    <name type="scientific">Trypanosoma theileri</name>
    <dbReference type="NCBI Taxonomy" id="67003"/>
    <lineage>
        <taxon>Eukaryota</taxon>
        <taxon>Discoba</taxon>
        <taxon>Euglenozoa</taxon>
        <taxon>Kinetoplastea</taxon>
        <taxon>Metakinetoplastina</taxon>
        <taxon>Trypanosomatida</taxon>
        <taxon>Trypanosomatidae</taxon>
        <taxon>Trypanosoma</taxon>
    </lineage>
</organism>
<feature type="compositionally biased region" description="Polar residues" evidence="1">
    <location>
        <begin position="24"/>
        <end position="35"/>
    </location>
</feature>
<dbReference type="PANTHER" id="PTHR20916:SF26">
    <property type="entry name" value="CYSTEINE-RICH PROTEIN 2-BINDING PROTEIN"/>
    <property type="match status" value="1"/>
</dbReference>
<protein>
    <submittedName>
        <fullName evidence="2">Uncharacterized protein</fullName>
    </submittedName>
</protein>
<evidence type="ECO:0000313" key="2">
    <source>
        <dbReference type="EMBL" id="ORC87419.1"/>
    </source>
</evidence>
<dbReference type="GeneID" id="39987045"/>
<dbReference type="VEuPathDB" id="TriTrypDB:TM35_000222180"/>
<evidence type="ECO:0000256" key="1">
    <source>
        <dbReference type="SAM" id="MobiDB-lite"/>
    </source>
</evidence>
<dbReference type="PANTHER" id="PTHR20916">
    <property type="entry name" value="CYSTEINE AND GLYCINE-RICH PROTEIN 2 BINDING PROTEIN"/>
    <property type="match status" value="1"/>
</dbReference>
<proteinExistence type="predicted"/>
<dbReference type="AlphaFoldDB" id="A0A1X0NTA8"/>
<feature type="compositionally biased region" description="Basic and acidic residues" evidence="1">
    <location>
        <begin position="432"/>
        <end position="445"/>
    </location>
</feature>
<evidence type="ECO:0000313" key="3">
    <source>
        <dbReference type="Proteomes" id="UP000192257"/>
    </source>
</evidence>
<keyword evidence="3" id="KW-1185">Reference proteome</keyword>
<dbReference type="Proteomes" id="UP000192257">
    <property type="component" value="Unassembled WGS sequence"/>
</dbReference>
<dbReference type="GO" id="GO:0004402">
    <property type="term" value="F:histone acetyltransferase activity"/>
    <property type="evidence" value="ECO:0007669"/>
    <property type="project" value="TreeGrafter"/>
</dbReference>
<accession>A0A1X0NTA8</accession>
<comment type="caution">
    <text evidence="2">The sequence shown here is derived from an EMBL/GenBank/DDBJ whole genome shotgun (WGS) entry which is preliminary data.</text>
</comment>
<reference evidence="2 3" key="1">
    <citation type="submission" date="2017-03" db="EMBL/GenBank/DDBJ databases">
        <title>An alternative strategy for trypanosome survival in the mammalian bloodstream revealed through genome and transcriptome analysis of the ubiquitous bovine parasite Trypanosoma (Megatrypanum) theileri.</title>
        <authorList>
            <person name="Kelly S."/>
            <person name="Ivens A."/>
            <person name="Mott A."/>
            <person name="O'Neill E."/>
            <person name="Emms D."/>
            <person name="Macleod O."/>
            <person name="Voorheis P."/>
            <person name="Matthews J."/>
            <person name="Matthews K."/>
            <person name="Carrington M."/>
        </authorList>
    </citation>
    <scope>NUCLEOTIDE SEQUENCE [LARGE SCALE GENOMIC DNA]</scope>
    <source>
        <strain evidence="2">Edinburgh</strain>
    </source>
</reference>
<sequence>MIAKKREEEEEEEEEKDVKKCPQRLSSPRRSVFTPPSTHRLSTLVSLLQECADELHIGPHGLLSAFVSVEAQLLLLRPRAVNILQGMTELEGWKVLWGLFFRETTAMYTAVTSMMRLKKRKDYNLPDGHGRLLIMSAALLRQFISPQVKYPLIDTVSAAKNRRCLIRVLQQLITPGDLEGLFPFSLKCEEWKGTSTDIIGKITLIALRDIQPYSYSVSATITRQVLEGCIHYTMCTEVEGDVLMKLCRLLLCFLYNSPIPKGRVNTQSVLHRARALLMDPFSYIIPSLGRSIWSSRSLPFGTFLLPTTSSRLTAHEGTRTPFFILEKCEGEEDGPLMVLLLHIDDKGGLLDFAHSKVDNNNDEESEEWDRESEEGVRKVQRMWTRTEQEEAQLEAAHILYTWAWNHNIRVILTPSYVPPVIKTYGQRYNTKEGLKTNMDSDDKNNKKNNNNTNTNNIKSETNTIKKNPIFMVDEVDETLFNALLRRLQYWRHDRRDNINNNNNNNNNNIKKHGIFSSLDVAILRRGKLELPECPGDAILPVERIMHHSLNVIFPSSIPHFGVRERDNNNNNNSTTVVLIELCKSKPPYSSVSLQEREDLKGIGSIFLVASNSNLISMYKALLLKTTASLLMALDGSSYSGAVNSECGLGFIRAGGAFSIALARQMRRCAETLLKQKSNSDSDNVIKDAAVNISAISHSHTPVVVAVLQLLAEALLEVPRHLAAHLTAHHYPLKRRWWHLEANEMQIDPTQMIHSLTSVHKAPLHVYIREDPTYYRRMINPTLSSQVEDEDEDDKRRYFCCSDTESSCSESESEESFHQEEINESNCISFVEPVAVTTGVLRAAIAFIRLILICEDQASDDVSI</sequence>
<feature type="region of interest" description="Disordered" evidence="1">
    <location>
        <begin position="432"/>
        <end position="459"/>
    </location>
</feature>
<feature type="region of interest" description="Disordered" evidence="1">
    <location>
        <begin position="1"/>
        <end position="35"/>
    </location>
</feature>
<dbReference type="OrthoDB" id="247711at2759"/>
<gene>
    <name evidence="2" type="ORF">TM35_000222180</name>
</gene>
<feature type="compositionally biased region" description="Low complexity" evidence="1">
    <location>
        <begin position="447"/>
        <end position="459"/>
    </location>
</feature>
<name>A0A1X0NTA8_9TRYP</name>
<dbReference type="EMBL" id="NBCO01000022">
    <property type="protein sequence ID" value="ORC87419.1"/>
    <property type="molecule type" value="Genomic_DNA"/>
</dbReference>
<dbReference type="RefSeq" id="XP_028881485.1">
    <property type="nucleotide sequence ID" value="XM_029027265.1"/>
</dbReference>